<dbReference type="RefSeq" id="XP_013777212.1">
    <property type="nucleotide sequence ID" value="XM_013921758.2"/>
</dbReference>
<name>A0ABM1B8Y0_LIMPO</name>
<evidence type="ECO:0000313" key="3">
    <source>
        <dbReference type="RefSeq" id="XP_013777212.1"/>
    </source>
</evidence>
<organism evidence="2 3">
    <name type="scientific">Limulus polyphemus</name>
    <name type="common">Atlantic horseshoe crab</name>
    <dbReference type="NCBI Taxonomy" id="6850"/>
    <lineage>
        <taxon>Eukaryota</taxon>
        <taxon>Metazoa</taxon>
        <taxon>Ecdysozoa</taxon>
        <taxon>Arthropoda</taxon>
        <taxon>Chelicerata</taxon>
        <taxon>Merostomata</taxon>
        <taxon>Xiphosura</taxon>
        <taxon>Limulidae</taxon>
        <taxon>Limulus</taxon>
    </lineage>
</organism>
<dbReference type="Proteomes" id="UP000694941">
    <property type="component" value="Unplaced"/>
</dbReference>
<sequence length="446" mass="50465">MSTQEHDKQILDLTSPEFDALTALQNPGNVILPCPNARTFNNIAEYTTFAFGRKERETEKNTDKTGSKSKLKKEIRPTDVSNNTNTTKARTASTVTVTTPGSSKPCTSTIISDPVSESGDTTFTLLRTPILEQHSKIQQDGRVLPTTDFPFFRPQNRKVLPDVLKKMKTGYNNGPLGMLNKCVQNQTRVKVWTRNFNELRGICTGFIVAFDKHWNLAMVDVDEVYLKHAKRKTPFISEVASPDFEEHGIGVNLLCDFDYYTDSESTQTLQYDDSISRQETCEELFKVREEKSFIGDSSFSEFQVSQSKTQTENREKNLNIQFLSEKLAALTQKDKQNTEELSVKQHSSTSQAPSTSETRIAENIHHKTKNTTHKPQILDKSNRPCAGPTCTRQSLMAQMLSSVSTVHPLQDARRNKKRNLPQLMRRHVNQLFVRGDNVVVVSIIKV</sequence>
<feature type="region of interest" description="Disordered" evidence="1">
    <location>
        <begin position="334"/>
        <end position="386"/>
    </location>
</feature>
<feature type="region of interest" description="Disordered" evidence="1">
    <location>
        <begin position="55"/>
        <end position="86"/>
    </location>
</feature>
<dbReference type="InterPro" id="IPR039267">
    <property type="entry name" value="Lsm11"/>
</dbReference>
<accession>A0ABM1B8Y0</accession>
<feature type="region of interest" description="Disordered" evidence="1">
    <location>
        <begin position="92"/>
        <end position="111"/>
    </location>
</feature>
<feature type="compositionally biased region" description="Basic and acidic residues" evidence="1">
    <location>
        <begin position="334"/>
        <end position="343"/>
    </location>
</feature>
<dbReference type="CDD" id="cd01739">
    <property type="entry name" value="LSm11_M"/>
    <property type="match status" value="1"/>
</dbReference>
<dbReference type="Gene3D" id="2.30.30.100">
    <property type="match status" value="1"/>
</dbReference>
<reference evidence="3" key="1">
    <citation type="submission" date="2025-08" db="UniProtKB">
        <authorList>
            <consortium name="RefSeq"/>
        </authorList>
    </citation>
    <scope>IDENTIFICATION</scope>
    <source>
        <tissue evidence="3">Muscle</tissue>
    </source>
</reference>
<keyword evidence="2" id="KW-1185">Reference proteome</keyword>
<gene>
    <name evidence="3" type="primary">LOC106461891</name>
</gene>
<evidence type="ECO:0000256" key="1">
    <source>
        <dbReference type="SAM" id="MobiDB-lite"/>
    </source>
</evidence>
<protein>
    <submittedName>
        <fullName evidence="3">U7 snRNA-associated Sm-like protein LSm11</fullName>
    </submittedName>
</protein>
<dbReference type="InterPro" id="IPR034109">
    <property type="entry name" value="Lsm11_M"/>
</dbReference>
<dbReference type="PANTHER" id="PTHR21415:SF1">
    <property type="entry name" value="U7 SNRNA-ASSOCIATED SM-LIKE PROTEIN LSM11"/>
    <property type="match status" value="1"/>
</dbReference>
<dbReference type="PANTHER" id="PTHR21415">
    <property type="entry name" value="U7 SNRNA-ASSOCIATED SM-LIKE PROTEIN LSM11"/>
    <property type="match status" value="1"/>
</dbReference>
<proteinExistence type="predicted"/>
<feature type="compositionally biased region" description="Basic and acidic residues" evidence="1">
    <location>
        <begin position="55"/>
        <end position="77"/>
    </location>
</feature>
<dbReference type="GeneID" id="106461891"/>
<evidence type="ECO:0000313" key="2">
    <source>
        <dbReference type="Proteomes" id="UP000694941"/>
    </source>
</evidence>
<feature type="compositionally biased region" description="Polar residues" evidence="1">
    <location>
        <begin position="344"/>
        <end position="358"/>
    </location>
</feature>
<dbReference type="InterPro" id="IPR010920">
    <property type="entry name" value="LSM_dom_sf"/>
</dbReference>
<dbReference type="SUPFAM" id="SSF50182">
    <property type="entry name" value="Sm-like ribonucleoproteins"/>
    <property type="match status" value="1"/>
</dbReference>